<comment type="caution">
    <text evidence="1">The sequence shown here is derived from an EMBL/GenBank/DDBJ whole genome shotgun (WGS) entry which is preliminary data.</text>
</comment>
<evidence type="ECO:0000313" key="1">
    <source>
        <dbReference type="EMBL" id="CAF3876770.1"/>
    </source>
</evidence>
<protein>
    <submittedName>
        <fullName evidence="1">Uncharacterized protein</fullName>
    </submittedName>
</protein>
<gene>
    <name evidence="1" type="ORF">TMI583_LOCUS19858</name>
</gene>
<reference evidence="1" key="1">
    <citation type="submission" date="2021-02" db="EMBL/GenBank/DDBJ databases">
        <authorList>
            <person name="Nowell W R."/>
        </authorList>
    </citation>
    <scope>NUCLEOTIDE SEQUENCE</scope>
</reference>
<organism evidence="1 2">
    <name type="scientific">Didymodactylos carnosus</name>
    <dbReference type="NCBI Taxonomy" id="1234261"/>
    <lineage>
        <taxon>Eukaryota</taxon>
        <taxon>Metazoa</taxon>
        <taxon>Spiralia</taxon>
        <taxon>Gnathifera</taxon>
        <taxon>Rotifera</taxon>
        <taxon>Eurotatoria</taxon>
        <taxon>Bdelloidea</taxon>
        <taxon>Philodinida</taxon>
        <taxon>Philodinidae</taxon>
        <taxon>Didymodactylos</taxon>
    </lineage>
</organism>
<evidence type="ECO:0000313" key="2">
    <source>
        <dbReference type="Proteomes" id="UP000682733"/>
    </source>
</evidence>
<accession>A0A8S2L0Z0</accession>
<proteinExistence type="predicted"/>
<dbReference type="AlphaFoldDB" id="A0A8S2L0Z0"/>
<sequence length="43" mass="4685">MLREAAPIITSSLTHIFNDSLEKGEFPDAWKLLSVPNGRAVGC</sequence>
<name>A0A8S2L0Z0_9BILA</name>
<dbReference type="EMBL" id="CAJOBA010012851">
    <property type="protein sequence ID" value="CAF3876770.1"/>
    <property type="molecule type" value="Genomic_DNA"/>
</dbReference>
<feature type="non-terminal residue" evidence="1">
    <location>
        <position position="43"/>
    </location>
</feature>
<dbReference type="Proteomes" id="UP000682733">
    <property type="component" value="Unassembled WGS sequence"/>
</dbReference>